<reference evidence="5" key="1">
    <citation type="submission" date="2019-10" db="EMBL/GenBank/DDBJ databases">
        <title>Bird 10,000 Genomes (B10K) Project - Family phase.</title>
        <authorList>
            <person name="Zhang G."/>
        </authorList>
    </citation>
    <scope>NUCLEOTIDE SEQUENCE</scope>
    <source>
        <strain evidence="5">B10K-IZ-033-78</strain>
        <tissue evidence="5">Muscle</tissue>
    </source>
</reference>
<feature type="non-terminal residue" evidence="5">
    <location>
        <position position="105"/>
    </location>
</feature>
<dbReference type="OrthoDB" id="198619at2759"/>
<dbReference type="GO" id="GO:0006412">
    <property type="term" value="P:translation"/>
    <property type="evidence" value="ECO:0007669"/>
    <property type="project" value="UniProtKB-KW"/>
</dbReference>
<evidence type="ECO:0000313" key="6">
    <source>
        <dbReference type="Proteomes" id="UP000640999"/>
    </source>
</evidence>
<dbReference type="Gene3D" id="2.40.30.10">
    <property type="entry name" value="Translation factors"/>
    <property type="match status" value="1"/>
</dbReference>
<keyword evidence="1" id="KW-0547">Nucleotide-binding</keyword>
<feature type="non-terminal residue" evidence="5">
    <location>
        <position position="1"/>
    </location>
</feature>
<dbReference type="InterPro" id="IPR009000">
    <property type="entry name" value="Transl_B-barrel_sf"/>
</dbReference>
<dbReference type="Proteomes" id="UP000640999">
    <property type="component" value="Unassembled WGS sequence"/>
</dbReference>
<dbReference type="GO" id="GO:0005525">
    <property type="term" value="F:GTP binding"/>
    <property type="evidence" value="ECO:0007669"/>
    <property type="project" value="UniProtKB-KW"/>
</dbReference>
<organism evidence="5 6">
    <name type="scientific">Chloropsis hardwickii</name>
    <dbReference type="NCBI Taxonomy" id="667144"/>
    <lineage>
        <taxon>Eukaryota</taxon>
        <taxon>Metazoa</taxon>
        <taxon>Chordata</taxon>
        <taxon>Craniata</taxon>
        <taxon>Vertebrata</taxon>
        <taxon>Euteleostomi</taxon>
        <taxon>Archelosauria</taxon>
        <taxon>Archosauria</taxon>
        <taxon>Dinosauria</taxon>
        <taxon>Saurischia</taxon>
        <taxon>Theropoda</taxon>
        <taxon>Coelurosauria</taxon>
        <taxon>Aves</taxon>
        <taxon>Neognathae</taxon>
        <taxon>Neoaves</taxon>
        <taxon>Telluraves</taxon>
        <taxon>Australaves</taxon>
        <taxon>Passeriformes</taxon>
        <taxon>Corvoidea</taxon>
        <taxon>Irenidae</taxon>
        <taxon>Chloropsis</taxon>
    </lineage>
</organism>
<gene>
    <name evidence="5" type="primary">Fusa2_0</name>
    <name evidence="5" type="ORF">CHLHAR_R15324</name>
</gene>
<comment type="caution">
    <text evidence="5">The sequence shown here is derived from an EMBL/GenBank/DDBJ whole genome shotgun (WGS) entry which is preliminary data.</text>
</comment>
<evidence type="ECO:0000313" key="5">
    <source>
        <dbReference type="EMBL" id="NWH33928.1"/>
    </source>
</evidence>
<evidence type="ECO:0000256" key="3">
    <source>
        <dbReference type="ARBA" id="ARBA00023134"/>
    </source>
</evidence>
<name>A0A850UW86_9CORV</name>
<dbReference type="InterPro" id="IPR004161">
    <property type="entry name" value="EFTu-like_2"/>
</dbReference>
<dbReference type="PANTHER" id="PTHR43261:SF1">
    <property type="entry name" value="RIBOSOME-RELEASING FACTOR 2, MITOCHONDRIAL"/>
    <property type="match status" value="1"/>
</dbReference>
<dbReference type="GO" id="GO:0032790">
    <property type="term" value="P:ribosome disassembly"/>
    <property type="evidence" value="ECO:0007669"/>
    <property type="project" value="TreeGrafter"/>
</dbReference>
<dbReference type="EMBL" id="WEIW01000474">
    <property type="protein sequence ID" value="NWH33928.1"/>
    <property type="molecule type" value="Genomic_DNA"/>
</dbReference>
<feature type="domain" description="Translation elongation factor EFTu-like" evidence="4">
    <location>
        <begin position="35"/>
        <end position="102"/>
    </location>
</feature>
<keyword evidence="6" id="KW-1185">Reference proteome</keyword>
<dbReference type="PANTHER" id="PTHR43261">
    <property type="entry name" value="TRANSLATION ELONGATION FACTOR G-RELATED"/>
    <property type="match status" value="1"/>
</dbReference>
<keyword evidence="2" id="KW-0648">Protein biosynthesis</keyword>
<dbReference type="CDD" id="cd04088">
    <property type="entry name" value="EFG_mtEFG_II"/>
    <property type="match status" value="1"/>
</dbReference>
<dbReference type="AlphaFoldDB" id="A0A850UW86"/>
<protein>
    <submittedName>
        <fullName evidence="5">EFGC2 factor</fullName>
    </submittedName>
</protein>
<sequence length="105" mass="11475">MEGHGEHDEIITRKADDNEKFSALAFKLMTDPFVGQLTFVRVYSGVLAKGSSVYNPIKGKKERIGRIVQMHANDRKDIDELHAGDIAACVGLKDVTTGDTLCDPG</sequence>
<evidence type="ECO:0000256" key="2">
    <source>
        <dbReference type="ARBA" id="ARBA00022917"/>
    </source>
</evidence>
<dbReference type="Pfam" id="PF03144">
    <property type="entry name" value="GTP_EFTU_D2"/>
    <property type="match status" value="1"/>
</dbReference>
<dbReference type="FunFam" id="2.40.30.10:FF:000006">
    <property type="entry name" value="Elongation factor G"/>
    <property type="match status" value="1"/>
</dbReference>
<dbReference type="SUPFAM" id="SSF50447">
    <property type="entry name" value="Translation proteins"/>
    <property type="match status" value="1"/>
</dbReference>
<evidence type="ECO:0000256" key="1">
    <source>
        <dbReference type="ARBA" id="ARBA00022741"/>
    </source>
</evidence>
<accession>A0A850UW86</accession>
<proteinExistence type="predicted"/>
<keyword evidence="3" id="KW-0342">GTP-binding</keyword>
<evidence type="ECO:0000259" key="4">
    <source>
        <dbReference type="Pfam" id="PF03144"/>
    </source>
</evidence>